<gene>
    <name evidence="9 12" type="primary">xerC</name>
    <name evidence="12" type="ORF">GCM10007907_13650</name>
</gene>
<evidence type="ECO:0000256" key="4">
    <source>
        <dbReference type="ARBA" id="ARBA00022829"/>
    </source>
</evidence>
<comment type="subcellular location">
    <subcellularLocation>
        <location evidence="1 9">Cytoplasm</location>
    </subcellularLocation>
</comment>
<evidence type="ECO:0000256" key="2">
    <source>
        <dbReference type="ARBA" id="ARBA00022490"/>
    </source>
</evidence>
<dbReference type="InterPro" id="IPR013762">
    <property type="entry name" value="Integrase-like_cat_sf"/>
</dbReference>
<reference evidence="13" key="1">
    <citation type="journal article" date="2019" name="Int. J. Syst. Evol. Microbiol.">
        <title>The Global Catalogue of Microorganisms (GCM) 10K type strain sequencing project: providing services to taxonomists for standard genome sequencing and annotation.</title>
        <authorList>
            <consortium name="The Broad Institute Genomics Platform"/>
            <consortium name="The Broad Institute Genome Sequencing Center for Infectious Disease"/>
            <person name="Wu L."/>
            <person name="Ma J."/>
        </authorList>
    </citation>
    <scope>NUCLEOTIDE SEQUENCE [LARGE SCALE GENOMIC DNA]</scope>
    <source>
        <strain evidence="13">NBRC 110044</strain>
    </source>
</reference>
<keyword evidence="2 9" id="KW-0963">Cytoplasm</keyword>
<dbReference type="Proteomes" id="UP001156706">
    <property type="component" value="Unassembled WGS sequence"/>
</dbReference>
<dbReference type="EMBL" id="BSOG01000001">
    <property type="protein sequence ID" value="GLR12575.1"/>
    <property type="molecule type" value="Genomic_DNA"/>
</dbReference>
<organism evidence="12 13">
    <name type="scientific">Chitinimonas prasina</name>
    <dbReference type="NCBI Taxonomy" id="1434937"/>
    <lineage>
        <taxon>Bacteria</taxon>
        <taxon>Pseudomonadati</taxon>
        <taxon>Pseudomonadota</taxon>
        <taxon>Betaproteobacteria</taxon>
        <taxon>Neisseriales</taxon>
        <taxon>Chitinibacteraceae</taxon>
        <taxon>Chitinimonas</taxon>
    </lineage>
</organism>
<comment type="caution">
    <text evidence="12">The sequence shown here is derived from an EMBL/GenBank/DDBJ whole genome shotgun (WGS) entry which is preliminary data.</text>
</comment>
<keyword evidence="4 9" id="KW-0159">Chromosome partition</keyword>
<evidence type="ECO:0000256" key="6">
    <source>
        <dbReference type="ARBA" id="ARBA00023125"/>
    </source>
</evidence>
<keyword evidence="13" id="KW-1185">Reference proteome</keyword>
<evidence type="ECO:0000313" key="13">
    <source>
        <dbReference type="Proteomes" id="UP001156706"/>
    </source>
</evidence>
<dbReference type="Gene3D" id="1.10.150.130">
    <property type="match status" value="1"/>
</dbReference>
<feature type="active site" evidence="9">
    <location>
        <position position="238"/>
    </location>
</feature>
<keyword evidence="7 9" id="KW-0233">DNA recombination</keyword>
<feature type="active site" evidence="9">
    <location>
        <position position="235"/>
    </location>
</feature>
<keyword evidence="5 9" id="KW-0229">DNA integration</keyword>
<comment type="function">
    <text evidence="9">Site-specific tyrosine recombinase, which acts by catalyzing the cutting and rejoining of the recombining DNA molecules. The XerC-XerD complex is essential to convert dimers of the bacterial chromosome into monomers to permit their segregation at cell division. It also contributes to the segregational stability of plasmids.</text>
</comment>
<protein>
    <recommendedName>
        <fullName evidence="9">Tyrosine recombinase XerC</fullName>
    </recommendedName>
</protein>
<dbReference type="HAMAP" id="MF_01808">
    <property type="entry name" value="Recomb_XerC_XerD"/>
    <property type="match status" value="1"/>
</dbReference>
<dbReference type="InterPro" id="IPR002104">
    <property type="entry name" value="Integrase_catalytic"/>
</dbReference>
<dbReference type="InterPro" id="IPR010998">
    <property type="entry name" value="Integrase_recombinase_N"/>
</dbReference>
<evidence type="ECO:0000256" key="9">
    <source>
        <dbReference type="HAMAP-Rule" id="MF_01808"/>
    </source>
</evidence>
<feature type="active site" evidence="9">
    <location>
        <position position="142"/>
    </location>
</feature>
<comment type="similarity">
    <text evidence="9">Belongs to the 'phage' integrase family. XerC subfamily.</text>
</comment>
<keyword evidence="3 9" id="KW-0132">Cell division</keyword>
<evidence type="ECO:0000313" key="12">
    <source>
        <dbReference type="EMBL" id="GLR12575.1"/>
    </source>
</evidence>
<dbReference type="InterPro" id="IPR050090">
    <property type="entry name" value="Tyrosine_recombinase_XerCD"/>
</dbReference>
<evidence type="ECO:0000259" key="11">
    <source>
        <dbReference type="PROSITE" id="PS51900"/>
    </source>
</evidence>
<feature type="active site" evidence="9">
    <location>
        <position position="166"/>
    </location>
</feature>
<dbReference type="InterPro" id="IPR004107">
    <property type="entry name" value="Integrase_SAM-like_N"/>
</dbReference>
<feature type="active site" evidence="9">
    <location>
        <position position="261"/>
    </location>
</feature>
<sequence>MTPLERLDRYLTGEQGKSPATRAAYLADARLLLALAGDTAMENLTPREIRGFVRRMKSQGHDHRSIARRLSAWRGWFKLLVREAGFATNPVEGIKAPRAARKLPRPIGVDEAQGFLENLDEDDPLARRDRAMYELAYSAGLRVSELVGAGLADFRDEGRTLQVLGKGGKSRQVPVGDYARQALDNWLMDRASLVQPGETALFLNQRGRRMSTRAVQLRLAEWSTKLGLADRLHPHRLRHACASHFLQGSQDLRATQELLGHSSIATTQVYTRLDFQHLASVYDAAHPRAHTSDDEADI</sequence>
<dbReference type="InterPro" id="IPR044068">
    <property type="entry name" value="CB"/>
</dbReference>
<dbReference type="PANTHER" id="PTHR30349:SF81">
    <property type="entry name" value="TYROSINE RECOMBINASE XERC"/>
    <property type="match status" value="1"/>
</dbReference>
<feature type="active site" description="O-(3'-phospho-DNA)-tyrosine intermediate" evidence="9">
    <location>
        <position position="270"/>
    </location>
</feature>
<evidence type="ECO:0000259" key="10">
    <source>
        <dbReference type="PROSITE" id="PS51898"/>
    </source>
</evidence>
<dbReference type="Pfam" id="PF02899">
    <property type="entry name" value="Phage_int_SAM_1"/>
    <property type="match status" value="1"/>
</dbReference>
<evidence type="ECO:0000256" key="5">
    <source>
        <dbReference type="ARBA" id="ARBA00022908"/>
    </source>
</evidence>
<proteinExistence type="inferred from homology"/>
<evidence type="ECO:0000256" key="3">
    <source>
        <dbReference type="ARBA" id="ARBA00022618"/>
    </source>
</evidence>
<dbReference type="CDD" id="cd00798">
    <property type="entry name" value="INT_XerDC_C"/>
    <property type="match status" value="1"/>
</dbReference>
<dbReference type="SUPFAM" id="SSF56349">
    <property type="entry name" value="DNA breaking-rejoining enzymes"/>
    <property type="match status" value="1"/>
</dbReference>
<dbReference type="PANTHER" id="PTHR30349">
    <property type="entry name" value="PHAGE INTEGRASE-RELATED"/>
    <property type="match status" value="1"/>
</dbReference>
<dbReference type="InterPro" id="IPR011010">
    <property type="entry name" value="DNA_brk_join_enz"/>
</dbReference>
<evidence type="ECO:0000256" key="1">
    <source>
        <dbReference type="ARBA" id="ARBA00004496"/>
    </source>
</evidence>
<accession>A0ABQ5YC87</accession>
<keyword evidence="6 9" id="KW-0238">DNA-binding</keyword>
<dbReference type="Gene3D" id="1.10.443.10">
    <property type="entry name" value="Intergrase catalytic core"/>
    <property type="match status" value="1"/>
</dbReference>
<dbReference type="PROSITE" id="PS51900">
    <property type="entry name" value="CB"/>
    <property type="match status" value="1"/>
</dbReference>
<evidence type="ECO:0000256" key="7">
    <source>
        <dbReference type="ARBA" id="ARBA00023172"/>
    </source>
</evidence>
<dbReference type="Pfam" id="PF00589">
    <property type="entry name" value="Phage_integrase"/>
    <property type="match status" value="1"/>
</dbReference>
<dbReference type="PROSITE" id="PS51898">
    <property type="entry name" value="TYR_RECOMBINASE"/>
    <property type="match status" value="1"/>
</dbReference>
<dbReference type="RefSeq" id="WP_284195694.1">
    <property type="nucleotide sequence ID" value="NZ_BSOG01000001.1"/>
</dbReference>
<feature type="domain" description="Core-binding (CB)" evidence="11">
    <location>
        <begin position="1"/>
        <end position="81"/>
    </location>
</feature>
<feature type="domain" description="Tyr recombinase" evidence="10">
    <location>
        <begin position="102"/>
        <end position="283"/>
    </location>
</feature>
<evidence type="ECO:0000256" key="8">
    <source>
        <dbReference type="ARBA" id="ARBA00023306"/>
    </source>
</evidence>
<comment type="subunit">
    <text evidence="9">Forms a cyclic heterotetrameric complex composed of two molecules of XerC and two molecules of XerD.</text>
</comment>
<name>A0ABQ5YC87_9NEIS</name>
<keyword evidence="8 9" id="KW-0131">Cell cycle</keyword>
<dbReference type="InterPro" id="IPR023009">
    <property type="entry name" value="Tyrosine_recombinase_XerC/XerD"/>
</dbReference>